<dbReference type="EMBL" id="JPOS01000014">
    <property type="protein sequence ID" value="KGE88895.1"/>
    <property type="molecule type" value="Genomic_DNA"/>
</dbReference>
<reference evidence="2 3" key="1">
    <citation type="journal article" date="2014" name="Int. J. Syst. Evol. Microbiol.">
        <title>Phaeodactylibacter xiamenensis gen. nov., sp. nov., a member of the family Saprospiraceae isolated from the marine alga Phaeodactylum tricornutum.</title>
        <authorList>
            <person name="Chen Z.Jr."/>
            <person name="Lei X."/>
            <person name="Lai Q."/>
            <person name="Li Y."/>
            <person name="Zhang B."/>
            <person name="Zhang J."/>
            <person name="Zhang H."/>
            <person name="Yang L."/>
            <person name="Zheng W."/>
            <person name="Tian Y."/>
            <person name="Yu Z."/>
            <person name="Xu H.Jr."/>
            <person name="Zheng T."/>
        </authorList>
    </citation>
    <scope>NUCLEOTIDE SEQUENCE [LARGE SCALE GENOMIC DNA]</scope>
    <source>
        <strain evidence="2 3">KD52</strain>
    </source>
</reference>
<proteinExistence type="predicted"/>
<dbReference type="AlphaFoldDB" id="A0A098S9U4"/>
<comment type="caution">
    <text evidence="2">The sequence shown here is derived from an EMBL/GenBank/DDBJ whole genome shotgun (WGS) entry which is preliminary data.</text>
</comment>
<protein>
    <recommendedName>
        <fullName evidence="4">DUF304 domain-containing protein</fullName>
    </recommendedName>
</protein>
<organism evidence="2 3">
    <name type="scientific">Phaeodactylibacter xiamenensis</name>
    <dbReference type="NCBI Taxonomy" id="1524460"/>
    <lineage>
        <taxon>Bacteria</taxon>
        <taxon>Pseudomonadati</taxon>
        <taxon>Bacteroidota</taxon>
        <taxon>Saprospiria</taxon>
        <taxon>Saprospirales</taxon>
        <taxon>Haliscomenobacteraceae</taxon>
        <taxon>Phaeodactylibacter</taxon>
    </lineage>
</organism>
<sequence length="152" mass="17662">MHRLSSNATLLLKFFIPVFWIVFFGASTLAALFYQYDYVGNTPAIYFKGGMVFFYVTGVLLFAFTLLRLKRVEADGDFLYVTNYFKTARYPFHNVSSFRLSRFLFLQLATVQFQESGIFGKRIFFLASRHLVDGYFAAYPELKARLLNEEEG</sequence>
<evidence type="ECO:0000313" key="3">
    <source>
        <dbReference type="Proteomes" id="UP000029736"/>
    </source>
</evidence>
<name>A0A098S9U4_9BACT</name>
<keyword evidence="1" id="KW-0812">Transmembrane</keyword>
<keyword evidence="3" id="KW-1185">Reference proteome</keyword>
<dbReference type="Proteomes" id="UP000029736">
    <property type="component" value="Unassembled WGS sequence"/>
</dbReference>
<dbReference type="OrthoDB" id="1493505at2"/>
<keyword evidence="1" id="KW-0472">Membrane</keyword>
<feature type="transmembrane region" description="Helical" evidence="1">
    <location>
        <begin position="12"/>
        <end position="33"/>
    </location>
</feature>
<feature type="transmembrane region" description="Helical" evidence="1">
    <location>
        <begin position="45"/>
        <end position="67"/>
    </location>
</feature>
<evidence type="ECO:0008006" key="4">
    <source>
        <dbReference type="Google" id="ProtNLM"/>
    </source>
</evidence>
<evidence type="ECO:0000256" key="1">
    <source>
        <dbReference type="SAM" id="Phobius"/>
    </source>
</evidence>
<keyword evidence="1" id="KW-1133">Transmembrane helix</keyword>
<dbReference type="STRING" id="1524460.IX84_06205"/>
<evidence type="ECO:0000313" key="2">
    <source>
        <dbReference type="EMBL" id="KGE88895.1"/>
    </source>
</evidence>
<dbReference type="RefSeq" id="WP_044217511.1">
    <property type="nucleotide sequence ID" value="NZ_JBKAGJ010000001.1"/>
</dbReference>
<accession>A0A098S9U4</accession>
<gene>
    <name evidence="2" type="ORF">IX84_06205</name>
</gene>